<dbReference type="AlphaFoldDB" id="A0A0B5EVB8"/>
<dbReference type="KEGG" id="sals:SLNWT_2260"/>
<gene>
    <name evidence="2" type="ORF">SLNWT_2260</name>
</gene>
<organism evidence="2 3">
    <name type="scientific">Streptomyces albus (strain ATCC 21838 / DSM 41398 / FERM P-419 / JCM 4703 / NBRC 107858)</name>
    <dbReference type="NCBI Taxonomy" id="1081613"/>
    <lineage>
        <taxon>Bacteria</taxon>
        <taxon>Bacillati</taxon>
        <taxon>Actinomycetota</taxon>
        <taxon>Actinomycetes</taxon>
        <taxon>Kitasatosporales</taxon>
        <taxon>Streptomycetaceae</taxon>
        <taxon>Streptomyces</taxon>
    </lineage>
</organism>
<accession>A0A0B5EVB8</accession>
<dbReference type="EMBL" id="CP010519">
    <property type="protein sequence ID" value="AJE82636.1"/>
    <property type="molecule type" value="Genomic_DNA"/>
</dbReference>
<feature type="region of interest" description="Disordered" evidence="1">
    <location>
        <begin position="24"/>
        <end position="45"/>
    </location>
</feature>
<keyword evidence="3" id="KW-1185">Reference proteome</keyword>
<protein>
    <submittedName>
        <fullName evidence="2">Uncharacterized protein</fullName>
    </submittedName>
</protein>
<sequence length="59" mass="6520">MGSTHVHFLCAAWWRGHQPLVRAAPWGPRGPGRSRTDPATPGMHMSIPLGGFYPLMPRN</sequence>
<proteinExistence type="predicted"/>
<dbReference type="Proteomes" id="UP000031523">
    <property type="component" value="Chromosome"/>
</dbReference>
<reference evidence="2 3" key="1">
    <citation type="submission" date="2015-01" db="EMBL/GenBank/DDBJ databases">
        <title>Enhanced salinomycin production by adjusting the supply of polyketide extender units in Streptomyce albus DSM 41398.</title>
        <authorList>
            <person name="Lu C."/>
        </authorList>
    </citation>
    <scope>NUCLEOTIDE SEQUENCE [LARGE SCALE GENOMIC DNA]</scope>
    <source>
        <strain evidence="3">ATCC 21838 / DSM 41398 / FERM P-419 / JCM 4703 / NBRC 107858</strain>
    </source>
</reference>
<evidence type="ECO:0000313" key="2">
    <source>
        <dbReference type="EMBL" id="AJE82636.1"/>
    </source>
</evidence>
<name>A0A0B5EVB8_STRA4</name>
<evidence type="ECO:0000313" key="3">
    <source>
        <dbReference type="Proteomes" id="UP000031523"/>
    </source>
</evidence>
<evidence type="ECO:0000256" key="1">
    <source>
        <dbReference type="SAM" id="MobiDB-lite"/>
    </source>
</evidence>